<keyword evidence="4" id="KW-0472">Membrane</keyword>
<reference evidence="5 6" key="1">
    <citation type="journal article" date="2013" name="Int. J. Syst. Evol. Microbiol.">
        <title>Ilumatobacter nonamiense sp. nov. and Ilumatobacter coccineum sp. nov., isolated from seashore sand.</title>
        <authorList>
            <person name="Matsumoto A."/>
            <person name="Kasai H."/>
            <person name="Matsuo Y."/>
            <person name="Shizuri Y."/>
            <person name="Ichikawa N."/>
            <person name="Fujita N."/>
            <person name="Omura S."/>
            <person name="Takahashi Y."/>
        </authorList>
    </citation>
    <scope>NUCLEOTIDE SEQUENCE [LARGE SCALE GENOMIC DNA]</scope>
    <source>
        <strain evidence="6">NBRC 103263 / KCTC 29153 / YM16-304</strain>
    </source>
</reference>
<dbReference type="SUPFAM" id="SSF49464">
    <property type="entry name" value="Carboxypeptidase regulatory domain-like"/>
    <property type="match status" value="1"/>
</dbReference>
<dbReference type="InterPro" id="IPR013783">
    <property type="entry name" value="Ig-like_fold"/>
</dbReference>
<feature type="compositionally biased region" description="Gly residues" evidence="3">
    <location>
        <begin position="342"/>
        <end position="357"/>
    </location>
</feature>
<dbReference type="KEGG" id="aym:YM304_23160"/>
<dbReference type="EC" id="3.2.1.1" evidence="2"/>
<accession>A0A6C7E883</accession>
<keyword evidence="6" id="KW-1185">Reference proteome</keyword>
<dbReference type="RefSeq" id="WP_015441877.1">
    <property type="nucleotide sequence ID" value="NC_020520.1"/>
</dbReference>
<feature type="region of interest" description="Disordered" evidence="3">
    <location>
        <begin position="1147"/>
        <end position="1169"/>
    </location>
</feature>
<feature type="transmembrane region" description="Helical" evidence="4">
    <location>
        <begin position="225"/>
        <end position="247"/>
    </location>
</feature>
<gene>
    <name evidence="5" type="ORF">YM304_23160</name>
</gene>
<dbReference type="SUPFAM" id="SSF49373">
    <property type="entry name" value="Invasin/intimin cell-adhesion fragments"/>
    <property type="match status" value="1"/>
</dbReference>
<dbReference type="Proteomes" id="UP000011863">
    <property type="component" value="Chromosome"/>
</dbReference>
<dbReference type="GO" id="GO:0030246">
    <property type="term" value="F:carbohydrate binding"/>
    <property type="evidence" value="ECO:0007669"/>
    <property type="project" value="InterPro"/>
</dbReference>
<evidence type="ECO:0000256" key="2">
    <source>
        <dbReference type="ARBA" id="ARBA00012595"/>
    </source>
</evidence>
<feature type="region of interest" description="Disordered" evidence="3">
    <location>
        <begin position="327"/>
        <end position="379"/>
    </location>
</feature>
<feature type="compositionally biased region" description="Low complexity" evidence="3">
    <location>
        <begin position="1781"/>
        <end position="1793"/>
    </location>
</feature>
<dbReference type="InterPro" id="IPR008969">
    <property type="entry name" value="CarboxyPept-like_regulatory"/>
</dbReference>
<keyword evidence="4" id="KW-0812">Transmembrane</keyword>
<dbReference type="EMBL" id="AP012057">
    <property type="protein sequence ID" value="BAN02630.1"/>
    <property type="molecule type" value="Genomic_DNA"/>
</dbReference>
<comment type="catalytic activity">
    <reaction evidence="1">
        <text>Endohydrolysis of (1-&gt;4)-alpha-D-glucosidic linkages in polysaccharides containing three or more (1-&gt;4)-alpha-linked D-glucose units.</text>
        <dbReference type="EC" id="3.2.1.1"/>
    </reaction>
</comment>
<evidence type="ECO:0000313" key="5">
    <source>
        <dbReference type="EMBL" id="BAN02630.1"/>
    </source>
</evidence>
<dbReference type="InterPro" id="IPR008964">
    <property type="entry name" value="Invasin/intimin_cell_adhesion"/>
</dbReference>
<protein>
    <recommendedName>
        <fullName evidence="2">alpha-amylase</fullName>
        <ecNumber evidence="2">3.2.1.1</ecNumber>
    </recommendedName>
</protein>
<proteinExistence type="predicted"/>
<dbReference type="OrthoDB" id="3760580at2"/>
<evidence type="ECO:0000256" key="3">
    <source>
        <dbReference type="SAM" id="MobiDB-lite"/>
    </source>
</evidence>
<dbReference type="Gene3D" id="2.60.40.1120">
    <property type="entry name" value="Carboxypeptidase-like, regulatory domain"/>
    <property type="match status" value="3"/>
</dbReference>
<dbReference type="GO" id="GO:0004556">
    <property type="term" value="F:alpha-amylase activity"/>
    <property type="evidence" value="ECO:0007669"/>
    <property type="project" value="UniProtKB-EC"/>
</dbReference>
<name>A0A6C7E883_ILUCY</name>
<dbReference type="SUPFAM" id="SSF49452">
    <property type="entry name" value="Starch-binding domain-like"/>
    <property type="match status" value="2"/>
</dbReference>
<feature type="region of interest" description="Disordered" evidence="3">
    <location>
        <begin position="1767"/>
        <end position="1795"/>
    </location>
</feature>
<dbReference type="Pfam" id="PF13620">
    <property type="entry name" value="CarboxypepD_reg"/>
    <property type="match status" value="3"/>
</dbReference>
<keyword evidence="4" id="KW-1133">Transmembrane helix</keyword>
<organism evidence="5 6">
    <name type="scientific">Ilumatobacter coccineus (strain NBRC 103263 / KCTC 29153 / YM16-304)</name>
    <dbReference type="NCBI Taxonomy" id="1313172"/>
    <lineage>
        <taxon>Bacteria</taxon>
        <taxon>Bacillati</taxon>
        <taxon>Actinomycetota</taxon>
        <taxon>Acidimicrobiia</taxon>
        <taxon>Acidimicrobiales</taxon>
        <taxon>Ilumatobacteraceae</taxon>
        <taxon>Ilumatobacter</taxon>
    </lineage>
</organism>
<dbReference type="GO" id="GO:0005975">
    <property type="term" value="P:carbohydrate metabolic process"/>
    <property type="evidence" value="ECO:0007669"/>
    <property type="project" value="UniProtKB-ARBA"/>
</dbReference>
<evidence type="ECO:0000256" key="4">
    <source>
        <dbReference type="SAM" id="Phobius"/>
    </source>
</evidence>
<sequence length="2600" mass="267562">MTAQLESLSPVVDATPGEVAPGRIRLTNDAATSVRFSVQVVGLSSAVGGPGALAGSQSGVFTVDVDAGATVDCDIPVPIPIDIAVGQHAAAFQASSSRPGDRPVLAPFTVSVESVDKVRLTVEPTPIRGRRRAKFLVGISNDEPTPVAFTLDAEATDVKVKFKTSAFRLVPGQRAATKARLRGPRHLFGEVIQHNLVIAARGKASASTITTPYVQRPVFAHKLRALTAGLAVIALWLAAIGGVALWVSNRNDDAATEQALEAENAALVRLVDANGDILANGPYVALADGTIVDSDGGVVDGFSVDANGNVVDDKGNPINGVFVDPETGELVDADGTPIGLPTGSGDGGDGDGNGSGGDQTAVGADGTGGDSGSDEPVQGIVAPTTTQFRGTVSAAGTDDLSDVVITLLPIDLGEEPRPDATVLDAPGQAPGQGGVPDGTSASKMWSARFVPLTNSLGPLRQTEPAPPLEAIAGVDGVWLLSDVALRQTYELSFAKAGFDTQAFVISPPDDGTPVELDVSLEPSNGLISGRVLDNGSPLGGVEVAISDGTLTFTTTSSTDGDVGSFAFEAVSTPGVYTLTATRDGYGTEVLQLPMDAGQQRDDVVVDMQDGVATLSGTIVNESGTRLGGVTVTASNGEITRTTNSLTDGNRGFYSLPQLDVPGTYTVTVSLDGYLPQTRRVPLGGSLGGVDFALVNTTSTLTGIVSSAGGGGIVGALVTLSNADLEFETSTAAESRPGSFQVADLPPGTYTVTIEHFEHETVTELIEIAEGVNPPLLEVTLPIRTRGIDAGFGSLVVEVVDPGAEDAAEREIRGATVTLVTTLTGETLVSRTDPDSFTFEFTQIPVGTYTINVSAPLYNDAAPRTVSIGQSQERRTIEMLAFGAASGSMVDSITGEVIRGYTVRFFEQDPLGGGEREIGPAEVNVASSSTDGSWATAPRVLPTGTYRLEVSGAAGYREPATQILTPGLPPMQFTVELNSGEATEIPTLVADRYPDIFGRVYEPVLIGGPAAPATGTDFVAIDEPTLQAAMSCNGGPQVPMTMGDEFGTTSGTDLDAFSLTRQAVDANELIGDCEVEITADGYVTATVDLPGVAPTDGDVFPDRVVTTALVHPVDELGGRVFWIDPRNAPSELPLAGVQIFSDSAITSITSTDTTPTPPGPEPSTSSTRIETTSDAAGRWALDDQIFGGARYTFRQFGFQDGLVDVVIDQDQNRVVSEVSGVDVSGPGDDLAVQLVPPNDGSVSGEVSILTIDRPPSFTDVGITAENPFGQTASDLPASAQCQAADSGLCIERNASNFIIDQAAPGTWRVDFTPPDNHVLFGSASARVEQLVGPQEAKVGFNTTYVELGSLDVDLFDVSASNPAPTRVTSNVTLTLSPTSGPAVAPIVACFGTAVHPVTGAACDPHPINGDPYTIDGIPVDLSAPEAVAAFYSLNAVVAGYDQTTAVVTVSAPLPSPTTQSQIGSRSIPVGFYAGSKPTVNVDLLPFGKIEVDVRGEIEPCVQPAPPPSYQDCSATSYEELRIVPTDPGDPALDVTVEYVDINGNPAPVDAGLIGVTQADDHIEILGPEGYYRILVSHPEYQPNVLQRPQKTNNGGIGCTRFCSPSFVEGVYQLANDNPSNDLAGAFTLELRRSTFELSVFETLDAAAPAVGGVTYRLTRTDDNVVAHTGTLAAGDNSIIVADVLPRPTPYRLDVEKAGHFTAITNIVVGRSNTDSAATNPTRVVVTAPLPAVGASVEGNLVVRNEDGGPAPVPAAGFTLATDFDEPQILVDDDGDGSGTLQDNDNAAGDNAAAAQTGGGSSIPFSVTGLASGDHDLTFEVPNGYTPNFGDTNGTPGPGFTVVEELLTNNEAKDFGDLSYTVADVDTVTLSVTGANAAEIFPNLRVLLLPPGVSASPLPAASAGYDGTLVSGNADDNPTPVTVTWTSIAPDTRAYTLVIVDDLHTFTPRSVFIPVVPPAIPPAAGGTTHALASATPTAADGRVRGTTQRVVGNDTEDIDNATTITIFQGGTALSPQPAIERDGATYHVDLPAGGYAVEMSQPGYSTDRKTFTISPGRAIDQNLSINQEVTLTINVTPFAPADLVVQAVPTNGNPIAATRVTPGGTTFTVDVPPGSYVARATDTDFESPVVSSTVTLTTAGDTVTLDIPRMLTVDVVDSAGNTTRTVRVFQGTTQVARIQQSGSNKTFEFVQMADGATLNPNNNQIPRTGSFTVLVEGANRLTVDDATVLDTLQPDITVTLLPEVDLSGTIFAADGTTPITSRPVVDLVVKAGSPTPQEGPGSSPPDTDRANNSGVYEFDNLSNASDGSAVTFVLSTSVPGQGAASEEIVVSGTSTTPATQNLTLAPRDITVTFTVLDDETSAPLSGAQVTFGGQTLTTDSNGLAEFTVPENTARGYTVTASPYLSDTGTIDEVTAYPASLTETVDMVPETVTVTFTASGVASTATQPSVTFNGSTEQMTAGSASFTVNKTLSTPQTWTMTSPAYGTQSGSIASFAADSTVNQALTLKPITGVVSNAGGTVASAGIVYCLLSDPVVACPAGPAVATTDTDGVFSFAHPGDGGSPGTPTTYQLEASGGGEAGTVTFVVGGDLTVTPTSVDVLIA</sequence>
<dbReference type="Gene3D" id="2.60.40.10">
    <property type="entry name" value="Immunoglobulins"/>
    <property type="match status" value="1"/>
</dbReference>
<feature type="region of interest" description="Disordered" evidence="3">
    <location>
        <begin position="2269"/>
        <end position="2292"/>
    </location>
</feature>
<evidence type="ECO:0000313" key="6">
    <source>
        <dbReference type="Proteomes" id="UP000011863"/>
    </source>
</evidence>
<dbReference type="InterPro" id="IPR013784">
    <property type="entry name" value="Carb-bd-like_fold"/>
</dbReference>
<evidence type="ECO:0000256" key="1">
    <source>
        <dbReference type="ARBA" id="ARBA00000548"/>
    </source>
</evidence>